<feature type="domain" description="Peptidase M20 dimerisation" evidence="10">
    <location>
        <begin position="184"/>
        <end position="294"/>
    </location>
</feature>
<evidence type="ECO:0000313" key="12">
    <source>
        <dbReference type="Proteomes" id="UP000617145"/>
    </source>
</evidence>
<dbReference type="RefSeq" id="WP_188792106.1">
    <property type="nucleotide sequence ID" value="NZ_BMJV01000013.1"/>
</dbReference>
<dbReference type="AlphaFoldDB" id="A0A8J2ZNN7"/>
<dbReference type="InterPro" id="IPR001261">
    <property type="entry name" value="ArgE/DapE_CS"/>
</dbReference>
<dbReference type="NCBIfam" id="NF005710">
    <property type="entry name" value="PRK07522.1"/>
    <property type="match status" value="1"/>
</dbReference>
<dbReference type="GO" id="GO:0046872">
    <property type="term" value="F:metal ion binding"/>
    <property type="evidence" value="ECO:0007669"/>
    <property type="project" value="UniProtKB-KW"/>
</dbReference>
<comment type="cofactor">
    <cofactor evidence="1">
        <name>Zn(2+)</name>
        <dbReference type="ChEBI" id="CHEBI:29105"/>
    </cofactor>
</comment>
<name>A0A8J2ZNN7_9RHOB</name>
<evidence type="ECO:0000313" key="11">
    <source>
        <dbReference type="EMBL" id="GGG86845.1"/>
    </source>
</evidence>
<dbReference type="NCBIfam" id="TIGR01892">
    <property type="entry name" value="AcOrn-deacetyl"/>
    <property type="match status" value="1"/>
</dbReference>
<reference evidence="11" key="2">
    <citation type="submission" date="2020-09" db="EMBL/GenBank/DDBJ databases">
        <authorList>
            <person name="Sun Q."/>
            <person name="Zhou Y."/>
        </authorList>
    </citation>
    <scope>NUCLEOTIDE SEQUENCE</scope>
    <source>
        <strain evidence="11">CGMCC 1.15762</strain>
    </source>
</reference>
<keyword evidence="9" id="KW-0170">Cobalt</keyword>
<evidence type="ECO:0000256" key="8">
    <source>
        <dbReference type="ARBA" id="ARBA00022833"/>
    </source>
</evidence>
<dbReference type="PROSITE" id="PS00759">
    <property type="entry name" value="ARGE_DAPE_CPG2_2"/>
    <property type="match status" value="1"/>
</dbReference>
<evidence type="ECO:0000256" key="7">
    <source>
        <dbReference type="ARBA" id="ARBA00022801"/>
    </source>
</evidence>
<keyword evidence="6" id="KW-0479">Metal-binding</keyword>
<dbReference type="InterPro" id="IPR011650">
    <property type="entry name" value="Peptidase_M20_dimer"/>
</dbReference>
<dbReference type="InterPro" id="IPR002933">
    <property type="entry name" value="Peptidase_M20"/>
</dbReference>
<reference evidence="11" key="1">
    <citation type="journal article" date="2014" name="Int. J. Syst. Evol. Microbiol.">
        <title>Complete genome sequence of Corynebacterium casei LMG S-19264T (=DSM 44701T), isolated from a smear-ripened cheese.</title>
        <authorList>
            <consortium name="US DOE Joint Genome Institute (JGI-PGF)"/>
            <person name="Walter F."/>
            <person name="Albersmeier A."/>
            <person name="Kalinowski J."/>
            <person name="Ruckert C."/>
        </authorList>
    </citation>
    <scope>NUCLEOTIDE SEQUENCE</scope>
    <source>
        <strain evidence="11">CGMCC 1.15762</strain>
    </source>
</reference>
<dbReference type="InterPro" id="IPR050072">
    <property type="entry name" value="Peptidase_M20A"/>
</dbReference>
<keyword evidence="12" id="KW-1185">Reference proteome</keyword>
<evidence type="ECO:0000256" key="9">
    <source>
        <dbReference type="ARBA" id="ARBA00023285"/>
    </source>
</evidence>
<dbReference type="SUPFAM" id="SSF55031">
    <property type="entry name" value="Bacterial exopeptidase dimerisation domain"/>
    <property type="match status" value="1"/>
</dbReference>
<dbReference type="Pfam" id="PF07687">
    <property type="entry name" value="M20_dimer"/>
    <property type="match status" value="1"/>
</dbReference>
<dbReference type="Gene3D" id="3.40.630.10">
    <property type="entry name" value="Zn peptidases"/>
    <property type="match status" value="1"/>
</dbReference>
<comment type="similarity">
    <text evidence="2">Belongs to the peptidase M20A family. ArgE subfamily.</text>
</comment>
<evidence type="ECO:0000256" key="2">
    <source>
        <dbReference type="ARBA" id="ARBA00005691"/>
    </source>
</evidence>
<keyword evidence="4" id="KW-0055">Arginine biosynthesis</keyword>
<evidence type="ECO:0000259" key="10">
    <source>
        <dbReference type="Pfam" id="PF07687"/>
    </source>
</evidence>
<comment type="caution">
    <text evidence="11">The sequence shown here is derived from an EMBL/GenBank/DDBJ whole genome shotgun (WGS) entry which is preliminary data.</text>
</comment>
<keyword evidence="3" id="KW-0963">Cytoplasm</keyword>
<evidence type="ECO:0000256" key="5">
    <source>
        <dbReference type="ARBA" id="ARBA00022605"/>
    </source>
</evidence>
<dbReference type="Gene3D" id="3.30.70.360">
    <property type="match status" value="1"/>
</dbReference>
<proteinExistence type="inferred from homology"/>
<accession>A0A8J2ZNN7</accession>
<evidence type="ECO:0000256" key="3">
    <source>
        <dbReference type="ARBA" id="ARBA00022490"/>
    </source>
</evidence>
<gene>
    <name evidence="11" type="primary">argE</name>
    <name evidence="11" type="ORF">GCM10011415_41670</name>
</gene>
<protein>
    <submittedName>
        <fullName evidence="11">Acetylornithine deacetylase</fullName>
    </submittedName>
</protein>
<dbReference type="InterPro" id="IPR010169">
    <property type="entry name" value="AcOrn-deacetyl"/>
</dbReference>
<dbReference type="CDD" id="cd03894">
    <property type="entry name" value="M20_ArgE"/>
    <property type="match status" value="1"/>
</dbReference>
<dbReference type="Proteomes" id="UP000617145">
    <property type="component" value="Unassembled WGS sequence"/>
</dbReference>
<dbReference type="EMBL" id="BMJV01000013">
    <property type="protein sequence ID" value="GGG86845.1"/>
    <property type="molecule type" value="Genomic_DNA"/>
</dbReference>
<sequence>MPADVPATRPSSCLTPRQILEKLVSFPTVSCDSNLPLIDWVEGYLASHDIAAHRHPKPAEPDFKAALFAHVGPEARGGVVLSGHTDVVPVDGQDWTSDPFTLTERDGRLYGRGSTDMKGFDALAIWALVEAKHRGVTTPLQIALSYDEEIGCMGGRDLARAMQGVIPKAKSVIVGEPTMMKAVTGHKGGVNFWVHVHGTSVHSSILHTGVSAIMYGADLIQWANRMNAENAAKTPTGMQALFDPPFTNVHVGVIKGGTAHNITASDCAFGMGFRVIPGESIEDWRARFMEEVKALETRMQAVSSEAWIEVSEMFELPPLVPVEDNAAEALVRRVTGDNGVMQVSYGTEASHFQAEGYDAVVCGPSDIDIAHKPDEYIEISQLDAGEAFMERLLETLA</sequence>
<evidence type="ECO:0000256" key="1">
    <source>
        <dbReference type="ARBA" id="ARBA00001947"/>
    </source>
</evidence>
<dbReference type="SUPFAM" id="SSF53187">
    <property type="entry name" value="Zn-dependent exopeptidases"/>
    <property type="match status" value="1"/>
</dbReference>
<keyword evidence="8" id="KW-0862">Zinc</keyword>
<dbReference type="InterPro" id="IPR036264">
    <property type="entry name" value="Bact_exopeptidase_dim_dom"/>
</dbReference>
<dbReference type="GO" id="GO:0008777">
    <property type="term" value="F:acetylornithine deacetylase activity"/>
    <property type="evidence" value="ECO:0007669"/>
    <property type="project" value="TreeGrafter"/>
</dbReference>
<keyword evidence="7" id="KW-0378">Hydrolase</keyword>
<dbReference type="PANTHER" id="PTHR43808">
    <property type="entry name" value="ACETYLORNITHINE DEACETYLASE"/>
    <property type="match status" value="1"/>
</dbReference>
<keyword evidence="5" id="KW-0028">Amino-acid biosynthesis</keyword>
<dbReference type="PANTHER" id="PTHR43808:SF31">
    <property type="entry name" value="N-ACETYL-L-CITRULLINE DEACETYLASE"/>
    <property type="match status" value="1"/>
</dbReference>
<organism evidence="11 12">
    <name type="scientific">Salipiger pallidus</name>
    <dbReference type="NCBI Taxonomy" id="1775170"/>
    <lineage>
        <taxon>Bacteria</taxon>
        <taxon>Pseudomonadati</taxon>
        <taxon>Pseudomonadota</taxon>
        <taxon>Alphaproteobacteria</taxon>
        <taxon>Rhodobacterales</taxon>
        <taxon>Roseobacteraceae</taxon>
        <taxon>Salipiger</taxon>
    </lineage>
</organism>
<dbReference type="GO" id="GO:0006526">
    <property type="term" value="P:L-arginine biosynthetic process"/>
    <property type="evidence" value="ECO:0007669"/>
    <property type="project" value="UniProtKB-KW"/>
</dbReference>
<evidence type="ECO:0000256" key="6">
    <source>
        <dbReference type="ARBA" id="ARBA00022723"/>
    </source>
</evidence>
<evidence type="ECO:0000256" key="4">
    <source>
        <dbReference type="ARBA" id="ARBA00022571"/>
    </source>
</evidence>
<dbReference type="Pfam" id="PF01546">
    <property type="entry name" value="Peptidase_M20"/>
    <property type="match status" value="1"/>
</dbReference>